<accession>A0A4U6VKK9</accession>
<reference evidence="1" key="1">
    <citation type="submission" date="2019-03" db="EMBL/GenBank/DDBJ databases">
        <title>WGS assembly of Setaria viridis.</title>
        <authorList>
            <person name="Huang P."/>
            <person name="Jenkins J."/>
            <person name="Grimwood J."/>
            <person name="Barry K."/>
            <person name="Healey A."/>
            <person name="Mamidi S."/>
            <person name="Sreedasyam A."/>
            <person name="Shu S."/>
            <person name="Feldman M."/>
            <person name="Wu J."/>
            <person name="Yu Y."/>
            <person name="Chen C."/>
            <person name="Johnson J."/>
            <person name="Rokhsar D."/>
            <person name="Baxter I."/>
            <person name="Schmutz J."/>
            <person name="Brutnell T."/>
            <person name="Kellogg E."/>
        </authorList>
    </citation>
    <scope>NUCLEOTIDE SEQUENCE [LARGE SCALE GENOMIC DNA]</scope>
</reference>
<keyword evidence="2" id="KW-1185">Reference proteome</keyword>
<dbReference type="Proteomes" id="UP000298652">
    <property type="component" value="Chromosome 3"/>
</dbReference>
<evidence type="ECO:0000313" key="1">
    <source>
        <dbReference type="EMBL" id="TKW29124.1"/>
    </source>
</evidence>
<name>A0A4U6VKK9_SETVI</name>
<sequence length="38" mass="4621">MWRWRRLLTWCGQLVMWRGRLAAAEFCGPFFLILAQHV</sequence>
<proteinExistence type="predicted"/>
<dbReference type="EMBL" id="CM016554">
    <property type="protein sequence ID" value="TKW29124.1"/>
    <property type="molecule type" value="Genomic_DNA"/>
</dbReference>
<evidence type="ECO:0000313" key="2">
    <source>
        <dbReference type="Proteomes" id="UP000298652"/>
    </source>
</evidence>
<dbReference type="AlphaFoldDB" id="A0A4U6VKK9"/>
<gene>
    <name evidence="1" type="ORF">SEVIR_3G375501v2</name>
</gene>
<dbReference type="Gramene" id="TKW29124">
    <property type="protein sequence ID" value="TKW29124"/>
    <property type="gene ID" value="SEVIR_3G375501v2"/>
</dbReference>
<protein>
    <submittedName>
        <fullName evidence="1">Uncharacterized protein</fullName>
    </submittedName>
</protein>
<organism evidence="1 2">
    <name type="scientific">Setaria viridis</name>
    <name type="common">Green bristlegrass</name>
    <name type="synonym">Setaria italica subsp. viridis</name>
    <dbReference type="NCBI Taxonomy" id="4556"/>
    <lineage>
        <taxon>Eukaryota</taxon>
        <taxon>Viridiplantae</taxon>
        <taxon>Streptophyta</taxon>
        <taxon>Embryophyta</taxon>
        <taxon>Tracheophyta</taxon>
        <taxon>Spermatophyta</taxon>
        <taxon>Magnoliopsida</taxon>
        <taxon>Liliopsida</taxon>
        <taxon>Poales</taxon>
        <taxon>Poaceae</taxon>
        <taxon>PACMAD clade</taxon>
        <taxon>Panicoideae</taxon>
        <taxon>Panicodae</taxon>
        <taxon>Paniceae</taxon>
        <taxon>Cenchrinae</taxon>
        <taxon>Setaria</taxon>
    </lineage>
</organism>